<feature type="transmembrane region" description="Helical" evidence="6">
    <location>
        <begin position="417"/>
        <end position="440"/>
    </location>
</feature>
<protein>
    <submittedName>
        <fullName evidence="8">Rh-like protein mRNA</fullName>
    </submittedName>
</protein>
<feature type="domain" description="Ammonium transporter AmtB-like" evidence="7">
    <location>
        <begin position="82"/>
        <end position="451"/>
    </location>
</feature>
<feature type="transmembrane region" description="Helical" evidence="6">
    <location>
        <begin position="6"/>
        <end position="25"/>
    </location>
</feature>
<keyword evidence="5 6" id="KW-0472">Membrane</keyword>
<dbReference type="PANTHER" id="PTHR11730:SF60">
    <property type="entry name" value="RH50, ISOFORM D"/>
    <property type="match status" value="1"/>
</dbReference>
<name>A0A0C5CI70_9ANNE</name>
<keyword evidence="4 6" id="KW-1133">Transmembrane helix</keyword>
<dbReference type="InterPro" id="IPR002229">
    <property type="entry name" value="RhesusRHD"/>
</dbReference>
<dbReference type="Gene3D" id="1.10.3430.10">
    <property type="entry name" value="Ammonium transporter AmtB like domains"/>
    <property type="match status" value="1"/>
</dbReference>
<feature type="transmembrane region" description="Helical" evidence="6">
    <location>
        <begin position="326"/>
        <end position="350"/>
    </location>
</feature>
<evidence type="ECO:0000256" key="2">
    <source>
        <dbReference type="ARBA" id="ARBA00011036"/>
    </source>
</evidence>
<comment type="subcellular location">
    <subcellularLocation>
        <location evidence="1">Membrane</location>
        <topology evidence="1">Multi-pass membrane protein</topology>
    </subcellularLocation>
</comment>
<dbReference type="GO" id="GO:0005886">
    <property type="term" value="C:plasma membrane"/>
    <property type="evidence" value="ECO:0007669"/>
    <property type="project" value="InterPro"/>
</dbReference>
<evidence type="ECO:0000256" key="4">
    <source>
        <dbReference type="ARBA" id="ARBA00022989"/>
    </source>
</evidence>
<evidence type="ECO:0000259" key="7">
    <source>
        <dbReference type="Pfam" id="PF00909"/>
    </source>
</evidence>
<dbReference type="AlphaFoldDB" id="A0A0C5CI70"/>
<dbReference type="PRINTS" id="PR00342">
    <property type="entry name" value="RHESUSRHD"/>
</dbReference>
<reference evidence="8" key="1">
    <citation type="submission" date="2014-10" db="EMBL/GenBank/DDBJ databases">
        <title>Mechanism of ammonia excretion in the Ribbon Leech Nephelopsis obscura.</title>
        <authorList>
            <person name="Quijada-Rodriguez A.R."/>
            <person name="Weihrauch D."/>
        </authorList>
    </citation>
    <scope>NUCLEOTIDE SEQUENCE</scope>
    <source>
        <tissue evidence="8">Epidermis</tissue>
    </source>
</reference>
<comment type="similarity">
    <text evidence="2">Belongs to the ammonium transporter (TC 2.A.49) family. Rh subfamily.</text>
</comment>
<evidence type="ECO:0000256" key="1">
    <source>
        <dbReference type="ARBA" id="ARBA00004141"/>
    </source>
</evidence>
<keyword evidence="3 6" id="KW-0812">Transmembrane</keyword>
<dbReference type="GO" id="GO:0097272">
    <property type="term" value="P:ammonium homeostasis"/>
    <property type="evidence" value="ECO:0007669"/>
    <property type="project" value="TreeGrafter"/>
</dbReference>
<evidence type="ECO:0000256" key="5">
    <source>
        <dbReference type="ARBA" id="ARBA00023136"/>
    </source>
</evidence>
<sequence>MGLTVVPILLIVLEILFIILFGIFVQYEKLEVHNNIQVKSSQEVYRTIVRDQNSSVANNLTHIEVVNVTNVQYFIEDTREHVQDYYAVFQDIHVMVLIGFAFLMTFLKRYGYSSITFNLLLAAVVIQWAILTNGWILNLQDGVIRISMKTLIKAEFATAAILVSFGAVLGKLNPLQLVAMALIEVVLFQCNELIVLKLFQASDVGASMLVHVFGAYFGLMVALFTARPGDVQSQSYKELSVYHSDMFTMIGTIFLWAFWPSFNCALAEGEGHHRAVVNTYLALTASAVVAVAVSAAVQKNRRFTMIHIQNATLAGGVALGSMADMVVYPFAVLLAGALAGCISVLGYQFFTPCCDQKLKIHDTRGVHNLHGLPGIISAIGAIICAAFATQEHYGESFSKIFPAVGKDSRTPGVQAEFQLAALAVTLAISLFGGVITGFFLRLPFWKQPKGAEIMDDWDYWVLPSDGYPIIPNSVNAPPIYKLPEQTTMIENNA</sequence>
<dbReference type="Pfam" id="PF00909">
    <property type="entry name" value="Ammonium_transp"/>
    <property type="match status" value="1"/>
</dbReference>
<feature type="transmembrane region" description="Helical" evidence="6">
    <location>
        <begin position="208"/>
        <end position="226"/>
    </location>
</feature>
<accession>A0A0C5CI70</accession>
<feature type="transmembrane region" description="Helical" evidence="6">
    <location>
        <begin position="119"/>
        <end position="139"/>
    </location>
</feature>
<evidence type="ECO:0000256" key="3">
    <source>
        <dbReference type="ARBA" id="ARBA00022692"/>
    </source>
</evidence>
<feature type="transmembrane region" description="Helical" evidence="6">
    <location>
        <begin position="85"/>
        <end position="107"/>
    </location>
</feature>
<dbReference type="PANTHER" id="PTHR11730">
    <property type="entry name" value="AMMONIUM TRANSPORTER"/>
    <property type="match status" value="1"/>
</dbReference>
<dbReference type="InterPro" id="IPR024041">
    <property type="entry name" value="NH4_transpt_AmtB-like_dom"/>
</dbReference>
<evidence type="ECO:0000313" key="8">
    <source>
        <dbReference type="EMBL" id="AJO26542.1"/>
    </source>
</evidence>
<feature type="transmembrane region" description="Helical" evidence="6">
    <location>
        <begin position="151"/>
        <end position="169"/>
    </location>
</feature>
<feature type="transmembrane region" description="Helical" evidence="6">
    <location>
        <begin position="371"/>
        <end position="389"/>
    </location>
</feature>
<evidence type="ECO:0000256" key="6">
    <source>
        <dbReference type="SAM" id="Phobius"/>
    </source>
</evidence>
<organism evidence="8">
    <name type="scientific">Erpobdella obscura</name>
    <dbReference type="NCBI Taxonomy" id="184741"/>
    <lineage>
        <taxon>Eukaryota</taxon>
        <taxon>Metazoa</taxon>
        <taxon>Spiralia</taxon>
        <taxon>Lophotrochozoa</taxon>
        <taxon>Annelida</taxon>
        <taxon>Clitellata</taxon>
        <taxon>Hirudinea</taxon>
        <taxon>Hirudinida</taxon>
        <taxon>Erpobdelliformes</taxon>
        <taxon>Erpobdellidae</taxon>
        <taxon>Erpobdella</taxon>
    </lineage>
</organism>
<dbReference type="InterPro" id="IPR029020">
    <property type="entry name" value="Ammonium/urea_transptr"/>
</dbReference>
<feature type="transmembrane region" description="Helical" evidence="6">
    <location>
        <begin position="246"/>
        <end position="267"/>
    </location>
</feature>
<dbReference type="GO" id="GO:0008519">
    <property type="term" value="F:ammonium channel activity"/>
    <property type="evidence" value="ECO:0007669"/>
    <property type="project" value="InterPro"/>
</dbReference>
<proteinExistence type="evidence at transcript level"/>
<feature type="transmembrane region" description="Helical" evidence="6">
    <location>
        <begin position="279"/>
        <end position="297"/>
    </location>
</feature>
<dbReference type="EMBL" id="KM923907">
    <property type="protein sequence ID" value="AJO26542.1"/>
    <property type="molecule type" value="mRNA"/>
</dbReference>
<feature type="transmembrane region" description="Helical" evidence="6">
    <location>
        <begin position="175"/>
        <end position="196"/>
    </location>
</feature>
<dbReference type="SUPFAM" id="SSF111352">
    <property type="entry name" value="Ammonium transporter"/>
    <property type="match status" value="1"/>
</dbReference>